<dbReference type="SUPFAM" id="SSF55486">
    <property type="entry name" value="Metalloproteases ('zincins'), catalytic domain"/>
    <property type="match status" value="1"/>
</dbReference>
<dbReference type="PANTHER" id="PTHR11533">
    <property type="entry name" value="PROTEASE M1 ZINC METALLOPROTEASE"/>
    <property type="match status" value="1"/>
</dbReference>
<dbReference type="RefSeq" id="WP_151916235.1">
    <property type="nucleotide sequence ID" value="NZ_RQSP01000005.1"/>
</dbReference>
<dbReference type="Gene3D" id="1.10.390.10">
    <property type="entry name" value="Neutral Protease Domain 2"/>
    <property type="match status" value="1"/>
</dbReference>
<dbReference type="GO" id="GO:0043171">
    <property type="term" value="P:peptide catabolic process"/>
    <property type="evidence" value="ECO:0007669"/>
    <property type="project" value="TreeGrafter"/>
</dbReference>
<keyword evidence="2" id="KW-0472">Membrane</keyword>
<feature type="region of interest" description="Disordered" evidence="1">
    <location>
        <begin position="51"/>
        <end position="77"/>
    </location>
</feature>
<feature type="compositionally biased region" description="Polar residues" evidence="1">
    <location>
        <begin position="1114"/>
        <end position="1124"/>
    </location>
</feature>
<evidence type="ECO:0000259" key="3">
    <source>
        <dbReference type="Pfam" id="PF01433"/>
    </source>
</evidence>
<dbReference type="AlphaFoldDB" id="A0A5N5RL46"/>
<keyword evidence="5" id="KW-1185">Reference proteome</keyword>
<protein>
    <recommendedName>
        <fullName evidence="3">Peptidase M1 membrane alanine aminopeptidase domain-containing protein</fullName>
    </recommendedName>
</protein>
<dbReference type="SUPFAM" id="SSF63737">
    <property type="entry name" value="Leukotriene A4 hydrolase N-terminal domain"/>
    <property type="match status" value="1"/>
</dbReference>
<feature type="compositionally biased region" description="Low complexity" evidence="1">
    <location>
        <begin position="1038"/>
        <end position="1058"/>
    </location>
</feature>
<accession>A0A5N5RL46</accession>
<dbReference type="Gene3D" id="2.60.40.1730">
    <property type="entry name" value="tricorn interacting facor f3 domain"/>
    <property type="match status" value="1"/>
</dbReference>
<dbReference type="Pfam" id="PF01433">
    <property type="entry name" value="Peptidase_M1"/>
    <property type="match status" value="1"/>
</dbReference>
<evidence type="ECO:0000313" key="5">
    <source>
        <dbReference type="Proteomes" id="UP000326336"/>
    </source>
</evidence>
<dbReference type="EMBL" id="RQSP01000005">
    <property type="protein sequence ID" value="KAB5608014.1"/>
    <property type="molecule type" value="Genomic_DNA"/>
</dbReference>
<dbReference type="GO" id="GO:0016020">
    <property type="term" value="C:membrane"/>
    <property type="evidence" value="ECO:0007669"/>
    <property type="project" value="TreeGrafter"/>
</dbReference>
<name>A0A5N5RL46_9BIFI</name>
<dbReference type="GO" id="GO:0070006">
    <property type="term" value="F:metalloaminopeptidase activity"/>
    <property type="evidence" value="ECO:0007669"/>
    <property type="project" value="TreeGrafter"/>
</dbReference>
<dbReference type="PANTHER" id="PTHR11533:SF174">
    <property type="entry name" value="PUROMYCIN-SENSITIVE AMINOPEPTIDASE-RELATED"/>
    <property type="match status" value="1"/>
</dbReference>
<sequence>MRGFSRPGAARHAATAKATTITFTSIAATALAVTLGLTSAAIIQPTASAQTLGPQTQQTPATNNGANANNSTTKATANQQRTELDWFADEYKLPAGHVFESVTWERLQYLLGYKAENGSYNTNIDNPDYPGGSFAIVFGGPENKSSQAALPLINEVAKAKGVSKVYHFDPKLDGDRLDITDPSLDQAWTTLWSYPQNSSGIKERLKNIDPNYTSDSTYLFIYNKANADKPVLAGKVSTATSFDEAGRKAYEKEIGSVFDAAGLKADGKANTAVYSHIDYYQSRINNVPATKEAGVGIPDSAKKDFTVQTVTYPELIHLLNSEGDFTILFGGTWCPYTTPTINTANTAALKNGVKKIYQFDFKLDGNSSNRYIRDTTRSHGFGYLYGRIVNDYLKNLSDTKDKLLPNVVYNPDGNASNGEKEAAKIGVPFFIEYNKDHKDANGKSAPVVNEWEGYDPFGDYNYGYAWYQAEHLKEFLAKPDVRVRELGRPVDPSVDNVLRDTDREDGLNSATLAIPGLDDFFANVTAHRAEGTRDIWAKPDGTPRAANEPSETGGCGTGTNPIDPTEEKKILSQNGNDGYDVQNYNVSLSYEKPLGTTAGGYRAETTVTAKATESLDKVEFDLRDLKIDESSVTVNDKPATVSRDDDKTKDQYKIVVKPTERIASGSTFTVKLKYYAFASADYKFGAGTVQGFVPSSDSDGASSIGQPNGPSFWFPSNNNLTDRATYDVTLTAPSSLTGVSVGNLVSQTSRGTLTTRHWQQKQQVLPYQVFASFGDYYEFAKDVKIGERTIPLHAYVAKSIYDVPINTATVYDFAANIDKYVDWASSKLGDYPYDSLGFVFENLDGVDYNLETAGRPFYAGVPDKTTFIHELIHQWLGDSTSIADWKDLWLNEGFAVYLSNDFIDETEKFSGDIDSWYRDWFKTNNDPLFWGIAPANPKNAYNLFGNGTYGRGSYALAALRTKVGDDTFFRILKGWAQDNAGKSVTTDDFVKEAAKVSGADLTDWSKTWLYAEAKPAAWPVADKPANPDNPGNNGGSNGNTDNNSGSNGNAGGNTTDGNNGNGNTTGGNQQSNGNNGGQQGNSSNGGNQNGNNGNSGNNGGNGNTGSQNGQTGNAINAQQPGKTPNGNGNGSSNADGSNNAGNQTNGNGNAPATLSSTGSTSIVSVIAAAILAAVGFALNRASKVSNASKATVSSSASRHAKH</sequence>
<dbReference type="InterPro" id="IPR014782">
    <property type="entry name" value="Peptidase_M1_dom"/>
</dbReference>
<feature type="domain" description="Peptidase M1 membrane alanine aminopeptidase" evidence="3">
    <location>
        <begin position="866"/>
        <end position="1008"/>
    </location>
</feature>
<dbReference type="GO" id="GO:0008270">
    <property type="term" value="F:zinc ion binding"/>
    <property type="evidence" value="ECO:0007669"/>
    <property type="project" value="InterPro"/>
</dbReference>
<proteinExistence type="predicted"/>
<feature type="transmembrane region" description="Helical" evidence="2">
    <location>
        <begin position="1161"/>
        <end position="1179"/>
    </location>
</feature>
<dbReference type="GO" id="GO:0005615">
    <property type="term" value="C:extracellular space"/>
    <property type="evidence" value="ECO:0007669"/>
    <property type="project" value="TreeGrafter"/>
</dbReference>
<evidence type="ECO:0000256" key="2">
    <source>
        <dbReference type="SAM" id="Phobius"/>
    </source>
</evidence>
<evidence type="ECO:0000256" key="1">
    <source>
        <dbReference type="SAM" id="MobiDB-lite"/>
    </source>
</evidence>
<feature type="region of interest" description="Disordered" evidence="1">
    <location>
        <begin position="1183"/>
        <end position="1202"/>
    </location>
</feature>
<organism evidence="4 5">
    <name type="scientific">Bifidobacterium jacchi</name>
    <dbReference type="NCBI Taxonomy" id="2490545"/>
    <lineage>
        <taxon>Bacteria</taxon>
        <taxon>Bacillati</taxon>
        <taxon>Actinomycetota</taxon>
        <taxon>Actinomycetes</taxon>
        <taxon>Bifidobacteriales</taxon>
        <taxon>Bifidobacteriaceae</taxon>
        <taxon>Bifidobacterium</taxon>
    </lineage>
</organism>
<dbReference type="GO" id="GO:0005737">
    <property type="term" value="C:cytoplasm"/>
    <property type="evidence" value="ECO:0007669"/>
    <property type="project" value="TreeGrafter"/>
</dbReference>
<dbReference type="InterPro" id="IPR027268">
    <property type="entry name" value="Peptidase_M4/M1_CTD_sf"/>
</dbReference>
<dbReference type="InterPro" id="IPR042097">
    <property type="entry name" value="Aminopeptidase_N-like_N_sf"/>
</dbReference>
<dbReference type="InterPro" id="IPR050344">
    <property type="entry name" value="Peptidase_M1_aminopeptidases"/>
</dbReference>
<reference evidence="4 5" key="1">
    <citation type="journal article" date="2019" name="Int. J. Syst. Evol. Microbiol.">
        <title>Bifidobacterium jacchi sp. nov., isolated from the faeces of a baby common marmoset (Callithrix jacchus).</title>
        <authorList>
            <person name="Modesto M."/>
            <person name="Watanabe K."/>
            <person name="Arita M."/>
            <person name="Satti M."/>
            <person name="Oki K."/>
            <person name="Sciavilla P."/>
            <person name="Patavino C."/>
            <person name="Camma C."/>
            <person name="Michelini S."/>
            <person name="Sgorbati B."/>
            <person name="Mattarelli P."/>
        </authorList>
    </citation>
    <scope>NUCLEOTIDE SEQUENCE [LARGE SCALE GENOMIC DNA]</scope>
    <source>
        <strain evidence="4 5">MRM 9.3</strain>
    </source>
</reference>
<feature type="compositionally biased region" description="Low complexity" evidence="1">
    <location>
        <begin position="55"/>
        <end position="77"/>
    </location>
</feature>
<keyword evidence="2" id="KW-0812">Transmembrane</keyword>
<feature type="region of interest" description="Disordered" evidence="1">
    <location>
        <begin position="535"/>
        <end position="576"/>
    </location>
</feature>
<dbReference type="GO" id="GO:0042277">
    <property type="term" value="F:peptide binding"/>
    <property type="evidence" value="ECO:0007669"/>
    <property type="project" value="TreeGrafter"/>
</dbReference>
<comment type="caution">
    <text evidence="4">The sequence shown here is derived from an EMBL/GenBank/DDBJ whole genome shotgun (WGS) entry which is preliminary data.</text>
</comment>
<gene>
    <name evidence="4" type="ORF">EHS19_02515</name>
</gene>
<dbReference type="OrthoDB" id="9798386at2"/>
<feature type="region of interest" description="Disordered" evidence="1">
    <location>
        <begin position="1019"/>
        <end position="1156"/>
    </location>
</feature>
<dbReference type="Proteomes" id="UP000326336">
    <property type="component" value="Unassembled WGS sequence"/>
</dbReference>
<keyword evidence="2" id="KW-1133">Transmembrane helix</keyword>
<feature type="compositionally biased region" description="Low complexity" evidence="1">
    <location>
        <begin position="1130"/>
        <end position="1156"/>
    </location>
</feature>
<feature type="compositionally biased region" description="Low complexity" evidence="1">
    <location>
        <begin position="1104"/>
        <end position="1113"/>
    </location>
</feature>
<feature type="compositionally biased region" description="Low complexity" evidence="1">
    <location>
        <begin position="1080"/>
        <end position="1095"/>
    </location>
</feature>
<evidence type="ECO:0000313" key="4">
    <source>
        <dbReference type="EMBL" id="KAB5608014.1"/>
    </source>
</evidence>